<dbReference type="STRING" id="888268.A0A1E5VUV4"/>
<dbReference type="PANTHER" id="PTHR14873:SF1">
    <property type="entry name" value="OS06G0694100 PROTEIN"/>
    <property type="match status" value="1"/>
</dbReference>
<gene>
    <name evidence="1" type="ORF">BAE44_0010075</name>
</gene>
<sequence>MSQATAATAAAVKLPRDALLRIAAPLREPLAAAPYEPPAGSTASVKSLLASLLPSASPSQPQPQPGVGKEVADLLLFCAAVLAASPEHPALHWVPAGLAGAVPTAVGEMAAAGGWGSVGEMVMALMPEVVPPLKAVVKDSCVDADNDEIGAVKPPKEHAVVAAHQFRWLVSQWMHTDDDKTVLLVLEQVHAIIKLTWIRKSPHTSRCKGQQFDEAWKKHELDPDLTMLLSSFNQLCIKNSSPGC</sequence>
<dbReference type="EMBL" id="LWDX02028881">
    <property type="protein sequence ID" value="OEL28908.1"/>
    <property type="molecule type" value="Genomic_DNA"/>
</dbReference>
<reference evidence="1 2" key="1">
    <citation type="submission" date="2016-09" db="EMBL/GenBank/DDBJ databases">
        <title>The draft genome of Dichanthelium oligosanthes: A C3 panicoid grass species.</title>
        <authorList>
            <person name="Studer A.J."/>
            <person name="Schnable J.C."/>
            <person name="Brutnell T.P."/>
        </authorList>
    </citation>
    <scope>NUCLEOTIDE SEQUENCE [LARGE SCALE GENOMIC DNA]</scope>
    <source>
        <strain evidence="2">cv. Kellogg 1175</strain>
        <tissue evidence="1">Leaf</tissue>
    </source>
</reference>
<accession>A0A1E5VUV4</accession>
<evidence type="ECO:0000313" key="2">
    <source>
        <dbReference type="Proteomes" id="UP000095767"/>
    </source>
</evidence>
<protein>
    <submittedName>
        <fullName evidence="1">Uncharacterized protein</fullName>
    </submittedName>
</protein>
<evidence type="ECO:0000313" key="1">
    <source>
        <dbReference type="EMBL" id="OEL28908.1"/>
    </source>
</evidence>
<keyword evidence="2" id="KW-1185">Reference proteome</keyword>
<dbReference type="OrthoDB" id="753785at2759"/>
<dbReference type="PANTHER" id="PTHR14873">
    <property type="entry name" value="OS06G0694100 PROTEIN"/>
    <property type="match status" value="1"/>
</dbReference>
<dbReference type="AlphaFoldDB" id="A0A1E5VUV4"/>
<name>A0A1E5VUV4_9POAL</name>
<organism evidence="1 2">
    <name type="scientific">Dichanthelium oligosanthes</name>
    <dbReference type="NCBI Taxonomy" id="888268"/>
    <lineage>
        <taxon>Eukaryota</taxon>
        <taxon>Viridiplantae</taxon>
        <taxon>Streptophyta</taxon>
        <taxon>Embryophyta</taxon>
        <taxon>Tracheophyta</taxon>
        <taxon>Spermatophyta</taxon>
        <taxon>Magnoliopsida</taxon>
        <taxon>Liliopsida</taxon>
        <taxon>Poales</taxon>
        <taxon>Poaceae</taxon>
        <taxon>PACMAD clade</taxon>
        <taxon>Panicoideae</taxon>
        <taxon>Panicodae</taxon>
        <taxon>Paniceae</taxon>
        <taxon>Dichantheliinae</taxon>
        <taxon>Dichanthelium</taxon>
    </lineage>
</organism>
<dbReference type="Proteomes" id="UP000095767">
    <property type="component" value="Unassembled WGS sequence"/>
</dbReference>
<proteinExistence type="predicted"/>
<comment type="caution">
    <text evidence="1">The sequence shown here is derived from an EMBL/GenBank/DDBJ whole genome shotgun (WGS) entry which is preliminary data.</text>
</comment>